<dbReference type="AlphaFoldDB" id="A0A286RK14"/>
<evidence type="ECO:0000313" key="3">
    <source>
        <dbReference type="Proteomes" id="UP000215086"/>
    </source>
</evidence>
<evidence type="ECO:0000256" key="1">
    <source>
        <dbReference type="SAM" id="MobiDB-lite"/>
    </source>
</evidence>
<protein>
    <submittedName>
        <fullName evidence="2">Uncharacterized protein</fullName>
    </submittedName>
</protein>
<reference evidence="2 3" key="1">
    <citation type="journal article" name="Front. Microbiol.">
        <title>Sugar Metabolism of the First Thermophilic Planctomycete Thermogutta terrifontis: Comparative Genomic and Transcriptomic Approaches.</title>
        <authorList>
            <person name="Elcheninov A.G."/>
            <person name="Menzel P."/>
            <person name="Gudbergsdottir S.R."/>
            <person name="Slesarev A.I."/>
            <person name="Kadnikov V.V."/>
            <person name="Krogh A."/>
            <person name="Bonch-Osmolovskaya E.A."/>
            <person name="Peng X."/>
            <person name="Kublanov I.V."/>
        </authorList>
    </citation>
    <scope>NUCLEOTIDE SEQUENCE [LARGE SCALE GENOMIC DNA]</scope>
    <source>
        <strain evidence="2 3">R1</strain>
    </source>
</reference>
<keyword evidence="3" id="KW-1185">Reference proteome</keyword>
<accession>A0A286RK14</accession>
<feature type="compositionally biased region" description="Basic and acidic residues" evidence="1">
    <location>
        <begin position="243"/>
        <end position="264"/>
    </location>
</feature>
<sequence length="374" mass="41422">MEGLPQNHGRRPCFTCFKGRSTLPWFVPCPMTFPRRPFIFLSLGILFWSGCRTPQVVTQLERENYALENKIWELVDLLEQKQAELDACRSELERLKTQTGQETRPAKQTRSVPDVTAPLWTHSSGRTIEAAPHVADSDVPRHIVTPPKIEITPPQVETTPEAAFPSRPPSDSLPRVSSCPIEPPLWLSPQDTSQPSPPQVLPPSSENHAAPLVNSPHETAEDLSPAPRVGAPSPSPSLPRPEIAGHEPDRLVLPEDHATGRDYDGLPGDDGIALLLQPVDARGTVVFQPATVTVVAIDPQVRGPAGRIARWELQPEELRSYLVNRPEVQGFLLELPWPDAPPQHDHLKVFVRYETASGKRLESQADVTVRLAHQ</sequence>
<dbReference type="Proteomes" id="UP000215086">
    <property type="component" value="Chromosome"/>
</dbReference>
<dbReference type="KEGG" id="ttf:THTE_3683"/>
<name>A0A286RK14_9BACT</name>
<proteinExistence type="predicted"/>
<feature type="region of interest" description="Disordered" evidence="1">
    <location>
        <begin position="139"/>
        <end position="265"/>
    </location>
</feature>
<gene>
    <name evidence="2" type="ORF">THTE_3683</name>
</gene>
<dbReference type="EMBL" id="CP018477">
    <property type="protein sequence ID" value="ASV76284.1"/>
    <property type="molecule type" value="Genomic_DNA"/>
</dbReference>
<organism evidence="2 3">
    <name type="scientific">Thermogutta terrifontis</name>
    <dbReference type="NCBI Taxonomy" id="1331910"/>
    <lineage>
        <taxon>Bacteria</taxon>
        <taxon>Pseudomonadati</taxon>
        <taxon>Planctomycetota</taxon>
        <taxon>Planctomycetia</taxon>
        <taxon>Pirellulales</taxon>
        <taxon>Thermoguttaceae</taxon>
        <taxon>Thermogutta</taxon>
    </lineage>
</organism>
<evidence type="ECO:0000313" key="2">
    <source>
        <dbReference type="EMBL" id="ASV76284.1"/>
    </source>
</evidence>